<dbReference type="PANTHER" id="PTHR31286">
    <property type="entry name" value="GLYCINE-RICH CELL WALL STRUCTURAL PROTEIN 1.8-LIKE"/>
    <property type="match status" value="1"/>
</dbReference>
<feature type="domain" description="DUF4283" evidence="1">
    <location>
        <begin position="294"/>
        <end position="354"/>
    </location>
</feature>
<dbReference type="InterPro" id="IPR025558">
    <property type="entry name" value="DUF4283"/>
</dbReference>
<accession>A0A6L2K836</accession>
<protein>
    <recommendedName>
        <fullName evidence="1">DUF4283 domain-containing protein</fullName>
    </recommendedName>
</protein>
<sequence length="526" mass="59702">MQAFDELGVGDFVHASGDSYALWGSFNMPTLSFESLHEIFHGFPFSLLDVVDLYQILDALLLLKMLPYLVMMFPHGNTFLERDPFFLNDGCGDSVRSRLILEKMLGFHLGLLDMLWERLDLSLLQKSFTSSVQDSEAALDAGLPEFFEETHLCTGPTDGANLLVLNMSRIWDGLRSLVGLNLQAHVRVVCVVVLGFTGHMEDYGDGIFEFERKMCLAKKKVGLHEYNYGYGHNLETLVYQTPRNLIDNPLGTTNGIEPVMNDGIQPVVNNQDTTTGPVSFATLLKDKRVAFSVGENYLKNEWSKDGLVRLMMATNGMLFFKFSLKDEMNSMLKNVLWLIRNVPLIIENYTPNANIMMKDVCNVPIWVKFHDISFIVFTKDGFSDIATKLDTLLILDSYATDMCLESWGRSNYTRAMIELRANVKLKDALVMDIPKFEDGKLMVVDDDEKPLNKVDSDSVNLNSNSDVKVAYDDHSQIMASRGENDSSLYEDEDYDIYAKYDTKGLTKQKLAFYDMMDINLCEHSRR</sequence>
<evidence type="ECO:0000259" key="1">
    <source>
        <dbReference type="Pfam" id="PF14111"/>
    </source>
</evidence>
<dbReference type="PANTHER" id="PTHR31286:SF99">
    <property type="entry name" value="DUF4283 DOMAIN-CONTAINING PROTEIN"/>
    <property type="match status" value="1"/>
</dbReference>
<dbReference type="EMBL" id="BKCJ010001913">
    <property type="protein sequence ID" value="GEU44930.1"/>
    <property type="molecule type" value="Genomic_DNA"/>
</dbReference>
<comment type="caution">
    <text evidence="2">The sequence shown here is derived from an EMBL/GenBank/DDBJ whole genome shotgun (WGS) entry which is preliminary data.</text>
</comment>
<dbReference type="AlphaFoldDB" id="A0A6L2K836"/>
<evidence type="ECO:0000313" key="2">
    <source>
        <dbReference type="EMBL" id="GEU44930.1"/>
    </source>
</evidence>
<reference evidence="2" key="1">
    <citation type="journal article" date="2019" name="Sci. Rep.">
        <title>Draft genome of Tanacetum cinerariifolium, the natural source of mosquito coil.</title>
        <authorList>
            <person name="Yamashiro T."/>
            <person name="Shiraishi A."/>
            <person name="Satake H."/>
            <person name="Nakayama K."/>
        </authorList>
    </citation>
    <scope>NUCLEOTIDE SEQUENCE</scope>
</reference>
<dbReference type="Pfam" id="PF14111">
    <property type="entry name" value="DUF4283"/>
    <property type="match status" value="1"/>
</dbReference>
<proteinExistence type="predicted"/>
<gene>
    <name evidence="2" type="ORF">Tci_016908</name>
</gene>
<organism evidence="2">
    <name type="scientific">Tanacetum cinerariifolium</name>
    <name type="common">Dalmatian daisy</name>
    <name type="synonym">Chrysanthemum cinerariifolium</name>
    <dbReference type="NCBI Taxonomy" id="118510"/>
    <lineage>
        <taxon>Eukaryota</taxon>
        <taxon>Viridiplantae</taxon>
        <taxon>Streptophyta</taxon>
        <taxon>Embryophyta</taxon>
        <taxon>Tracheophyta</taxon>
        <taxon>Spermatophyta</taxon>
        <taxon>Magnoliopsida</taxon>
        <taxon>eudicotyledons</taxon>
        <taxon>Gunneridae</taxon>
        <taxon>Pentapetalae</taxon>
        <taxon>asterids</taxon>
        <taxon>campanulids</taxon>
        <taxon>Asterales</taxon>
        <taxon>Asteraceae</taxon>
        <taxon>Asteroideae</taxon>
        <taxon>Anthemideae</taxon>
        <taxon>Anthemidinae</taxon>
        <taxon>Tanacetum</taxon>
    </lineage>
</organism>
<name>A0A6L2K836_TANCI</name>
<dbReference type="InterPro" id="IPR040256">
    <property type="entry name" value="At4g02000-like"/>
</dbReference>